<dbReference type="AlphaFoldDB" id="A0AAX3SW93"/>
<dbReference type="Proteomes" id="UP001214629">
    <property type="component" value="Chromosome"/>
</dbReference>
<sequence length="48" mass="5345">MQLINPATIPATVAISGIVLNKVAITPPTDPKSFWTLVNKVWFKYKCE</sequence>
<dbReference type="RefSeq" id="WP_277938017.1">
    <property type="nucleotide sequence ID" value="NZ_CP096246.1"/>
</dbReference>
<accession>A0AAX3SW93</accession>
<organism evidence="1 2">
    <name type="scientific">Spiroplasma citri</name>
    <dbReference type="NCBI Taxonomy" id="2133"/>
    <lineage>
        <taxon>Bacteria</taxon>
        <taxon>Bacillati</taxon>
        <taxon>Mycoplasmatota</taxon>
        <taxon>Mollicutes</taxon>
        <taxon>Entomoplasmatales</taxon>
        <taxon>Spiroplasmataceae</taxon>
        <taxon>Spiroplasma</taxon>
    </lineage>
</organism>
<proteinExistence type="predicted"/>
<name>A0AAX3SW93_SPICI</name>
<dbReference type="EMBL" id="CP096246">
    <property type="protein sequence ID" value="WFG95437.1"/>
    <property type="molecule type" value="Genomic_DNA"/>
</dbReference>
<protein>
    <submittedName>
        <fullName evidence="1">Uncharacterized protein</fullName>
    </submittedName>
</protein>
<evidence type="ECO:0000313" key="1">
    <source>
        <dbReference type="EMBL" id="WFG95437.1"/>
    </source>
</evidence>
<keyword evidence="2" id="KW-1185">Reference proteome</keyword>
<gene>
    <name evidence="1" type="ORF">M0C40_04900</name>
</gene>
<reference evidence="1 2" key="1">
    <citation type="submission" date="2022-04" db="EMBL/GenBank/DDBJ databases">
        <title>Whole genome of Spiroplasma citri.</title>
        <authorList>
            <person name="Khanchezar A."/>
            <person name="Izadpanah K."/>
            <person name="Taghavi M."/>
            <person name="Ghorbani A."/>
            <person name="Beven L."/>
        </authorList>
    </citation>
    <scope>NUCLEOTIDE SEQUENCE [LARGE SCALE GENOMIC DNA]</scope>
    <source>
        <strain evidence="1 2">D4</strain>
    </source>
</reference>
<evidence type="ECO:0000313" key="2">
    <source>
        <dbReference type="Proteomes" id="UP001214629"/>
    </source>
</evidence>